<keyword evidence="1" id="KW-0479">Metal-binding</keyword>
<gene>
    <name evidence="6" type="ORF">C1876_10200</name>
    <name evidence="7" type="ORF">DMP09_10725</name>
</gene>
<dbReference type="OrthoDB" id="9759518at2"/>
<dbReference type="SUPFAM" id="SSF53706">
    <property type="entry name" value="Formate dehydrogenase/DMSO reductase, domains 1-3"/>
    <property type="match status" value="1"/>
</dbReference>
<keyword evidence="1" id="KW-0408">Iron</keyword>
<name>A0A3N0IWE6_9ACTN</name>
<dbReference type="EMBL" id="QICC01000044">
    <property type="protein sequence ID" value="RNM41237.1"/>
    <property type="molecule type" value="Genomic_DNA"/>
</dbReference>
<keyword evidence="3" id="KW-0732">Signal</keyword>
<dbReference type="Gene3D" id="2.40.40.20">
    <property type="match status" value="1"/>
</dbReference>
<dbReference type="PANTHER" id="PTHR43742">
    <property type="entry name" value="TRIMETHYLAMINE-N-OXIDE REDUCTASE"/>
    <property type="match status" value="1"/>
</dbReference>
<reference evidence="9" key="2">
    <citation type="submission" date="2018-05" db="EMBL/GenBank/DDBJ databases">
        <title>Genome Sequencing of selected type strains of the family Eggerthellaceae.</title>
        <authorList>
            <person name="Danylec N."/>
            <person name="Stoll D.A."/>
            <person name="Doetsch A."/>
            <person name="Huch M."/>
        </authorList>
    </citation>
    <scope>NUCLEOTIDE SEQUENCE [LARGE SCALE GENOMIC DNA]</scope>
    <source>
        <strain evidence="9">DSM 16107</strain>
    </source>
</reference>
<evidence type="ECO:0000256" key="2">
    <source>
        <dbReference type="ARBA" id="ARBA00022505"/>
    </source>
</evidence>
<keyword evidence="1" id="KW-0004">4Fe-4S</keyword>
<dbReference type="SUPFAM" id="SSF50692">
    <property type="entry name" value="ADC-like"/>
    <property type="match status" value="1"/>
</dbReference>
<dbReference type="PANTHER" id="PTHR43742:SF9">
    <property type="entry name" value="TETRATHIONATE REDUCTASE SUBUNIT A"/>
    <property type="match status" value="1"/>
</dbReference>
<sequence length="721" mass="78406">MLDGSLKVDVLDPTLANGLVTPTMPGINWIPIKPTTNGALYAAIVQIMMRDKTYNADVLSFPQQKAAEAAGYGAFTNASYLVITDESHPNYRKLMRAEDAGIDMPEEKTADGMTVQHYVVIDAETNEAAAHTACDKAVFDYEGEVNGVQVRTGFAIMGNTVNAHTLEEYAEITGVPVAEIERMAKEYTSHGVKVSVNAGAGSTAGVNGFDTPNGREVLRALVGSNQMSGGSFPSGMPNVEGKGAARYDLTTVKGQPDVTTKNATILSRGGKAWEKTDEYKNRVAKGEKDPKPMLQWFATGTQSDSQALMSAVNQYPYQCKIMMTWMCNVIQGTPGAMRDEVVERLKDPEVLPLHIVCDVVIGEMAQVADYIVPDVTQYESFGIPSGGGDYGAEVRWQAKTPETPELEDGSYLCWETLLIDVAKACELPGWGEDAIPDAEGGMHPFDNVADYYLKAVANLAYADTPVADIDEAEMKLQGLDELPRNFKAAVSDEEWPKVLNVLSRGGRTWPDEYIRGADGRYKFLKPFETYIYNEKRALMTNCYSGKRLPPTLNYNPPMFSDLSLMTDHYAVEEFPFTNSEHKPRFRSISMLSNSPIMRDICAHNYLEINKEDAAALGIKDGDTVRAVTPLGDVSEGEAMVRGGQVQGAFSVSFGYGHSNYGAQDIDVDGQVTKGNPAIAAGVRTHQMLDPLVSVDGVLGILSDHDASSPGRCGSMFKIEKA</sequence>
<evidence type="ECO:0000313" key="7">
    <source>
        <dbReference type="EMBL" id="RNM41237.1"/>
    </source>
</evidence>
<keyword evidence="1" id="KW-0411">Iron-sulfur</keyword>
<keyword evidence="8" id="KW-1185">Reference proteome</keyword>
<comment type="caution">
    <text evidence="7">The sequence shown here is derived from an EMBL/GenBank/DDBJ whole genome shotgun (WGS) entry which is preliminary data.</text>
</comment>
<evidence type="ECO:0000256" key="1">
    <source>
        <dbReference type="ARBA" id="ARBA00022485"/>
    </source>
</evidence>
<dbReference type="InterPro" id="IPR009010">
    <property type="entry name" value="Asp_de-COase-like_dom_sf"/>
</dbReference>
<dbReference type="InterPro" id="IPR006657">
    <property type="entry name" value="MoPterin_dinucl-bd_dom"/>
</dbReference>
<proteinExistence type="predicted"/>
<dbReference type="AlphaFoldDB" id="A0A3N0IWE6"/>
<dbReference type="Proteomes" id="UP000253817">
    <property type="component" value="Unassembled WGS sequence"/>
</dbReference>
<evidence type="ECO:0000256" key="3">
    <source>
        <dbReference type="ARBA" id="ARBA00022729"/>
    </source>
</evidence>
<dbReference type="GO" id="GO:0051539">
    <property type="term" value="F:4 iron, 4 sulfur cluster binding"/>
    <property type="evidence" value="ECO:0007669"/>
    <property type="project" value="UniProtKB-KW"/>
</dbReference>
<dbReference type="Gene3D" id="3.40.50.740">
    <property type="match status" value="1"/>
</dbReference>
<evidence type="ECO:0000256" key="4">
    <source>
        <dbReference type="ARBA" id="ARBA00023002"/>
    </source>
</evidence>
<feature type="domain" description="Molybdopterin dinucleotide-binding" evidence="5">
    <location>
        <begin position="585"/>
        <end position="661"/>
    </location>
</feature>
<dbReference type="InterPro" id="IPR050612">
    <property type="entry name" value="Prok_Mopterin_Oxidored"/>
</dbReference>
<dbReference type="RefSeq" id="WP_114546620.1">
    <property type="nucleotide sequence ID" value="NZ_PPTT01000016.1"/>
</dbReference>
<accession>A0A3N0IWE6</accession>
<dbReference type="Proteomes" id="UP000270112">
    <property type="component" value="Unassembled WGS sequence"/>
</dbReference>
<organism evidence="7 9">
    <name type="scientific">Eggerthella sinensis</name>
    <dbReference type="NCBI Taxonomy" id="242230"/>
    <lineage>
        <taxon>Bacteria</taxon>
        <taxon>Bacillati</taxon>
        <taxon>Actinomycetota</taxon>
        <taxon>Coriobacteriia</taxon>
        <taxon>Eggerthellales</taxon>
        <taxon>Eggerthellaceae</taxon>
        <taxon>Eggerthella</taxon>
    </lineage>
</organism>
<reference evidence="6 8" key="1">
    <citation type="journal article" date="2018" name="Elife">
        <title>Discovery and characterization of a prevalent human gut bacterial enzyme sufficient for the inactivation of a family of plant toxins.</title>
        <authorList>
            <person name="Koppel N."/>
            <person name="Bisanz J.E."/>
            <person name="Pandelia M.E."/>
            <person name="Turnbaugh P.J."/>
            <person name="Balskus E.P."/>
        </authorList>
    </citation>
    <scope>NUCLEOTIDE SEQUENCE [LARGE SCALE GENOMIC DNA]</scope>
    <source>
        <strain evidence="6 8">DSM 16107</strain>
    </source>
</reference>
<protein>
    <recommendedName>
        <fullName evidence="5">Molybdopterin dinucleotide-binding domain-containing protein</fullName>
    </recommendedName>
</protein>
<dbReference type="Gene3D" id="3.40.228.10">
    <property type="entry name" value="Dimethylsulfoxide Reductase, domain 2"/>
    <property type="match status" value="1"/>
</dbReference>
<evidence type="ECO:0000313" key="6">
    <source>
        <dbReference type="EMBL" id="RDB68397.1"/>
    </source>
</evidence>
<reference evidence="7" key="3">
    <citation type="journal article" date="2019" name="Microbiol. Resour. Announc.">
        <title>Draft Genome Sequences of Type Strains of Gordonibacter faecihominis, Paraeggerthella hongkongensis, Parvibacter caecicola,Slackia equolifaciens, Slackia faecicanis, and Slackia isoflavoniconvertens.</title>
        <authorList>
            <person name="Danylec N."/>
            <person name="Stoll D.A."/>
            <person name="Dotsch A."/>
            <person name="Huch M."/>
        </authorList>
    </citation>
    <scope>NUCLEOTIDE SEQUENCE</scope>
    <source>
        <strain evidence="7">DSM 16107</strain>
    </source>
</reference>
<dbReference type="EMBL" id="PPTT01000016">
    <property type="protein sequence ID" value="RDB68397.1"/>
    <property type="molecule type" value="Genomic_DNA"/>
</dbReference>
<evidence type="ECO:0000313" key="8">
    <source>
        <dbReference type="Proteomes" id="UP000253817"/>
    </source>
</evidence>
<keyword evidence="4" id="KW-0560">Oxidoreductase</keyword>
<keyword evidence="2" id="KW-0500">Molybdenum</keyword>
<evidence type="ECO:0000313" key="9">
    <source>
        <dbReference type="Proteomes" id="UP000270112"/>
    </source>
</evidence>
<dbReference type="GO" id="GO:0016491">
    <property type="term" value="F:oxidoreductase activity"/>
    <property type="evidence" value="ECO:0007669"/>
    <property type="project" value="UniProtKB-KW"/>
</dbReference>
<dbReference type="Pfam" id="PF01568">
    <property type="entry name" value="Molydop_binding"/>
    <property type="match status" value="1"/>
</dbReference>
<dbReference type="GO" id="GO:0043546">
    <property type="term" value="F:molybdopterin cofactor binding"/>
    <property type="evidence" value="ECO:0007669"/>
    <property type="project" value="InterPro"/>
</dbReference>
<evidence type="ECO:0000259" key="5">
    <source>
        <dbReference type="Pfam" id="PF01568"/>
    </source>
</evidence>